<sequence length="227" mass="22643">MRRLIVLRPEPGNARTCAAIRTAGGEAIALPLFEVRPIDWQAPDPAGFDALVLTSANAVRHAGPQLESFEHLPVVAVGAATARAAEAAGLSVAAVGEGDAGDLPPLLARIGSRAPLHVTGREHRDLGAGRTIAVYASEAIEGIDATPLIGATALVHSARAGKRLAQIVDTAGLDRAGIAIAAISPAALAAAGEGWAAAVSAPVPRDDALIAAALSIDGPVAGGDKTA</sequence>
<dbReference type="InterPro" id="IPR003754">
    <property type="entry name" value="4pyrrol_synth_uPrphyn_synth"/>
</dbReference>
<proteinExistence type="predicted"/>
<accession>A0A3D0W7J9</accession>
<dbReference type="Gene3D" id="3.40.50.10090">
    <property type="match status" value="1"/>
</dbReference>
<dbReference type="Pfam" id="PF02602">
    <property type="entry name" value="HEM4"/>
    <property type="match status" value="1"/>
</dbReference>
<organism evidence="2 3">
    <name type="scientific">Sphingomonas bacterium</name>
    <dbReference type="NCBI Taxonomy" id="1895847"/>
    <lineage>
        <taxon>Bacteria</taxon>
        <taxon>Pseudomonadati</taxon>
        <taxon>Pseudomonadota</taxon>
        <taxon>Alphaproteobacteria</taxon>
        <taxon>Sphingomonadales</taxon>
        <taxon>Sphingomonadaceae</taxon>
        <taxon>Sphingomonas</taxon>
    </lineage>
</organism>
<dbReference type="GO" id="GO:0004852">
    <property type="term" value="F:uroporphyrinogen-III synthase activity"/>
    <property type="evidence" value="ECO:0007669"/>
    <property type="project" value="InterPro"/>
</dbReference>
<dbReference type="InterPro" id="IPR036108">
    <property type="entry name" value="4pyrrol_syn_uPrphyn_synt_sf"/>
</dbReference>
<dbReference type="Proteomes" id="UP000262699">
    <property type="component" value="Unassembled WGS sequence"/>
</dbReference>
<dbReference type="EMBL" id="DOYJ01000030">
    <property type="protein sequence ID" value="HCB74717.1"/>
    <property type="molecule type" value="Genomic_DNA"/>
</dbReference>
<name>A0A3D0W7J9_9SPHN</name>
<dbReference type="AlphaFoldDB" id="A0A3D0W7J9"/>
<reference evidence="2 3" key="1">
    <citation type="journal article" date="2018" name="Nat. Biotechnol.">
        <title>A standardized bacterial taxonomy based on genome phylogeny substantially revises the tree of life.</title>
        <authorList>
            <person name="Parks D.H."/>
            <person name="Chuvochina M."/>
            <person name="Waite D.W."/>
            <person name="Rinke C."/>
            <person name="Skarshewski A."/>
            <person name="Chaumeil P.A."/>
            <person name="Hugenholtz P."/>
        </authorList>
    </citation>
    <scope>NUCLEOTIDE SEQUENCE [LARGE SCALE GENOMIC DNA]</scope>
    <source>
        <strain evidence="2">UBA9015</strain>
    </source>
</reference>
<dbReference type="SUPFAM" id="SSF69618">
    <property type="entry name" value="HemD-like"/>
    <property type="match status" value="1"/>
</dbReference>
<comment type="caution">
    <text evidence="2">The sequence shown here is derived from an EMBL/GenBank/DDBJ whole genome shotgun (WGS) entry which is preliminary data.</text>
</comment>
<evidence type="ECO:0000259" key="1">
    <source>
        <dbReference type="Pfam" id="PF02602"/>
    </source>
</evidence>
<gene>
    <name evidence="2" type="ORF">DEP91_00840</name>
</gene>
<evidence type="ECO:0000313" key="2">
    <source>
        <dbReference type="EMBL" id="HCB74717.1"/>
    </source>
</evidence>
<evidence type="ECO:0000313" key="3">
    <source>
        <dbReference type="Proteomes" id="UP000262699"/>
    </source>
</evidence>
<feature type="domain" description="Tetrapyrrole biosynthesis uroporphyrinogen III synthase" evidence="1">
    <location>
        <begin position="18"/>
        <end position="125"/>
    </location>
</feature>
<dbReference type="GO" id="GO:0033014">
    <property type="term" value="P:tetrapyrrole biosynthetic process"/>
    <property type="evidence" value="ECO:0007669"/>
    <property type="project" value="InterPro"/>
</dbReference>
<protein>
    <submittedName>
        <fullName evidence="2">Uroporphyrinogen-III synthase</fullName>
    </submittedName>
</protein>